<evidence type="ECO:0000256" key="1">
    <source>
        <dbReference type="PROSITE-ProRule" id="PRU00339"/>
    </source>
</evidence>
<dbReference type="PANTHER" id="PTHR10098">
    <property type="entry name" value="RAPSYN-RELATED"/>
    <property type="match status" value="1"/>
</dbReference>
<dbReference type="PROSITE" id="PS50005">
    <property type="entry name" value="TPR"/>
    <property type="match status" value="4"/>
</dbReference>
<dbReference type="Pfam" id="PF13181">
    <property type="entry name" value="TPR_8"/>
    <property type="match status" value="1"/>
</dbReference>
<keyword evidence="1" id="KW-0802">TPR repeat</keyword>
<evidence type="ECO:0000313" key="4">
    <source>
        <dbReference type="Proteomes" id="UP000177583"/>
    </source>
</evidence>
<dbReference type="Proteomes" id="UP000177583">
    <property type="component" value="Unassembled WGS sequence"/>
</dbReference>
<feature type="domain" description="CHAT" evidence="2">
    <location>
        <begin position="1576"/>
        <end position="1889"/>
    </location>
</feature>
<dbReference type="InterPro" id="IPR024983">
    <property type="entry name" value="CHAT_dom"/>
</dbReference>
<dbReference type="Pfam" id="PF13424">
    <property type="entry name" value="TPR_12"/>
    <property type="match status" value="1"/>
</dbReference>
<evidence type="ECO:0000313" key="3">
    <source>
        <dbReference type="EMBL" id="OGH01614.1"/>
    </source>
</evidence>
<feature type="repeat" description="TPR" evidence="1">
    <location>
        <begin position="1126"/>
        <end position="1159"/>
    </location>
</feature>
<dbReference type="InterPro" id="IPR019734">
    <property type="entry name" value="TPR_rpt"/>
</dbReference>
<protein>
    <recommendedName>
        <fullName evidence="2">CHAT domain-containing protein</fullName>
    </recommendedName>
</protein>
<dbReference type="Pfam" id="PF13432">
    <property type="entry name" value="TPR_16"/>
    <property type="match status" value="1"/>
</dbReference>
<evidence type="ECO:0000259" key="2">
    <source>
        <dbReference type="Pfam" id="PF12770"/>
    </source>
</evidence>
<feature type="repeat" description="TPR" evidence="1">
    <location>
        <begin position="1166"/>
        <end position="1199"/>
    </location>
</feature>
<comment type="caution">
    <text evidence="3">The sequence shown here is derived from an EMBL/GenBank/DDBJ whole genome shotgun (WGS) entry which is preliminary data.</text>
</comment>
<dbReference type="InterPro" id="IPR011990">
    <property type="entry name" value="TPR-like_helical_dom_sf"/>
</dbReference>
<organism evidence="3 4">
    <name type="scientific">Candidatus Lambdaproteobacteria bacterium RIFOXYD2_FULL_56_26</name>
    <dbReference type="NCBI Taxonomy" id="1817773"/>
    <lineage>
        <taxon>Bacteria</taxon>
        <taxon>Pseudomonadati</taxon>
        <taxon>Pseudomonadota</taxon>
        <taxon>Candidatus Lambdaproteobacteria</taxon>
    </lineage>
</organism>
<dbReference type="SUPFAM" id="SSF48452">
    <property type="entry name" value="TPR-like"/>
    <property type="match status" value="4"/>
</dbReference>
<dbReference type="EMBL" id="MFNF01000031">
    <property type="protein sequence ID" value="OGH01614.1"/>
    <property type="molecule type" value="Genomic_DNA"/>
</dbReference>
<sequence>MGLGLTSWPWAWVVSFGLGGTDGVSSRQETKNRTPQKRTQLLQLLFAHWPKRAHHCCAVWRITLLPKRLRLFAGAFGLAFCLGLAEPAPLWAKPLSDKQIQELRQSLNKTSDFDGSAKLYLLLIQNATDRKDPALEVSARLELEKFLAQSTGVGQRLRYANLLALAKVQWQAGQAEAAKNSLKNLLEVLPKNEAQYRFVTLQFLAALAAKEKDYPAQERYLGQYVLSYAPGAEFYSSAGGFPKLLELAQLTHSGKEQEYFSLWYQVAASRGNLEDKKRVLVEWTNFAANNRYQPEPFEKLAELYQTEKAWGPLRELLVLQSEKEPAPAQKLVLYGKLLELDREEKKPSDLAVLTRILRLSEEAKDEAKTQEILWLLGERTDYPSRFQALERLGALTLKAQDWLGALKVHRRLLAEPKRPVEDQVRWLDNLIAIAQKLGNQDLETEFLSQKALGPGALPDKIAALEALNGLRQKQGTVEQGWNDFNLFVAQDFTKAPYEGEERVLVLGAKSAEAKGDPKTAYKLYSQAFEKLKNKKDFDPKVGLGLGRKLAELARLHLGDAELAKCLERNLGLYRSLQDQPGAAKTELVWAQTLERLKQGPEATKHYKAALELYQTLGDKVRVNELLTLLANAEGGSDEQRLAGLEKLEAAQAASGDNQALAATRLELGQHHYRQGRLEPAVKAYLSALAVNAPAPKPRLQAASYAGSTLAKMGRAEEAEKAYRTGLELLPKPPKDPEVLELGAELYEGKAKVQSGLGQPDRALEAIEAALGLAPNSFSAQNTKGAILLKAGKAKEAIAFLGKQAEQAKGPETVRLWLLLAKAQLSAGLTQPGLESLEKVLSPAKAELDEVSAEAMGLKSYGLNLMGKKKEAVANQEALVARLETAGLDALLVAALVQQADLQRGVGQLVSARAAALKAEQKATPGSEPWASALLLEGQIALKQGKTEEALKLFGQLETTLKAHPAPAILAQMYYQRGFAQMEKSALQKALEDFTQAQTLFAQIGKSAEAQQSRLAQANGRIQLGLYPEAAQGLEQILKEAAPEDLVRGDALNAQAFLFSEQGLYKEALESSKKAEQFYQAQGQMARLPEVLNARGLLYLKTKNYEQAEVTLTQALNAAKENPILTAEVANNLGGLYRSLGNLQKAREQLEKAAQVQQQLGLESQLALTYNNLGSIALEAEDYPKALDYLGRARQFAQKFQLKKELALSWSNEGTLQFRQKHLPEAKKAFQEAILLQRELRLNLDLALSLNNQSFIASEEGHLEEALGLIQEAVGALSFKPLDPKAYFPTPQAGSVLAPDLMTGFLLNKGTFLRQLAKGQDKGKAKQMQQAALSSFALAIELVESLRAGIKGEESQQMLMQTNADTYQQIVGLLYDLGEQDPGGGYFEQAFSYAEASRARSFLDRLAEQAAKASLSLPPALRESEARLTGKIEEVNQSIFVELSKPVEHRDGKKIETWQLERVGLQLELKKLAQEIEAKFPAFASLKYPSILDVEGVRNRLLDSDSILIAYLVGEDRSFGWVIGKKIVKMVVLPPAADLDAMIRSYRETLVNPLVDEGQEGQDELVSDLTQIHLATGLKIYRNVIGPLVEPAGAAKKLLIVPDGVLYYLPFETALVTIHPASNQKFVKGREYLLYRYAISYSPSASVLSTIKVQLASRDKAASQARRKFVGFGDPEFAPKPEEAKNFKYDPTLQAQNFYELSRLFATKKELKQISALFENSADVFVREEAKESKAKSSLAGHQYIHFATHGILDENHPEYSGVVLNLVQPDPPENGFLQTSEIFDLKLDADLVVLSACETGLGKVIKGEGMVGLNRAFLFAGTPANVVSLWTVADDSTSKLMIYFYGFLNQGLEKAEALRQAKLKLLFELDGDQYLYPDPFFWGPFVLNGI</sequence>
<dbReference type="Pfam" id="PF12770">
    <property type="entry name" value="CHAT"/>
    <property type="match status" value="1"/>
</dbReference>
<dbReference type="SMART" id="SM00028">
    <property type="entry name" value="TPR"/>
    <property type="match status" value="13"/>
</dbReference>
<feature type="repeat" description="TPR" evidence="1">
    <location>
        <begin position="743"/>
        <end position="776"/>
    </location>
</feature>
<dbReference type="Gene3D" id="1.25.40.10">
    <property type="entry name" value="Tetratricopeptide repeat domain"/>
    <property type="match status" value="7"/>
</dbReference>
<proteinExistence type="predicted"/>
<accession>A0A1F6GU49</accession>
<feature type="repeat" description="TPR" evidence="1">
    <location>
        <begin position="1088"/>
        <end position="1121"/>
    </location>
</feature>
<gene>
    <name evidence="3" type="ORF">A2557_00655</name>
</gene>
<name>A0A1F6GU49_9PROT</name>
<reference evidence="3 4" key="1">
    <citation type="journal article" date="2016" name="Nat. Commun.">
        <title>Thousands of microbial genomes shed light on interconnected biogeochemical processes in an aquifer system.</title>
        <authorList>
            <person name="Anantharaman K."/>
            <person name="Brown C.T."/>
            <person name="Hug L.A."/>
            <person name="Sharon I."/>
            <person name="Castelle C.J."/>
            <person name="Probst A.J."/>
            <person name="Thomas B.C."/>
            <person name="Singh A."/>
            <person name="Wilkins M.J."/>
            <person name="Karaoz U."/>
            <person name="Brodie E.L."/>
            <person name="Williams K.H."/>
            <person name="Hubbard S.S."/>
            <person name="Banfield J.F."/>
        </authorList>
    </citation>
    <scope>NUCLEOTIDE SEQUENCE [LARGE SCALE GENOMIC DNA]</scope>
</reference>